<evidence type="ECO:0000313" key="2">
    <source>
        <dbReference type="EMBL" id="MBB5718953.1"/>
    </source>
</evidence>
<organism evidence="2 3">
    <name type="scientific">Stakelama sediminis</name>
    <dbReference type="NCBI Taxonomy" id="463200"/>
    <lineage>
        <taxon>Bacteria</taxon>
        <taxon>Pseudomonadati</taxon>
        <taxon>Pseudomonadota</taxon>
        <taxon>Alphaproteobacteria</taxon>
        <taxon>Sphingomonadales</taxon>
        <taxon>Sphingomonadaceae</taxon>
        <taxon>Stakelama</taxon>
    </lineage>
</organism>
<keyword evidence="1" id="KW-1133">Transmembrane helix</keyword>
<evidence type="ECO:0000313" key="3">
    <source>
        <dbReference type="Proteomes" id="UP000554342"/>
    </source>
</evidence>
<evidence type="ECO:0000256" key="1">
    <source>
        <dbReference type="SAM" id="Phobius"/>
    </source>
</evidence>
<dbReference type="EMBL" id="JACIJI010000002">
    <property type="protein sequence ID" value="MBB5718953.1"/>
    <property type="molecule type" value="Genomic_DNA"/>
</dbReference>
<comment type="caution">
    <text evidence="2">The sequence shown here is derived from an EMBL/GenBank/DDBJ whole genome shotgun (WGS) entry which is preliminary data.</text>
</comment>
<accession>A0A840YZ78</accession>
<dbReference type="RefSeq" id="WP_184003112.1">
    <property type="nucleotide sequence ID" value="NZ_BAABIF010000013.1"/>
</dbReference>
<name>A0A840YZ78_9SPHN</name>
<sequence>MMKRLPFLRRLRSLPQAREALALVEFALSLPLALLLILTGLEMTNYVIVRMRVSQIALYVADNMARIGEGSVLSAKQISESDINDVLTGAGMQAGSLDLYKNGRIIISDLEPVTSPNLLKKYVIKWQRCRGDMTTHKSSYGNVGDINSGMGPAGRQVIAMDNNATMFVEVYYKYQPLIKTSLSPTQDMVEIASMAVRDNRDLTQIYNTSGATVSSC</sequence>
<proteinExistence type="predicted"/>
<dbReference type="Proteomes" id="UP000554342">
    <property type="component" value="Unassembled WGS sequence"/>
</dbReference>
<evidence type="ECO:0008006" key="4">
    <source>
        <dbReference type="Google" id="ProtNLM"/>
    </source>
</evidence>
<keyword evidence="1" id="KW-0812">Transmembrane</keyword>
<gene>
    <name evidence="2" type="ORF">FHR23_001876</name>
</gene>
<dbReference type="AlphaFoldDB" id="A0A840YZ78"/>
<keyword evidence="3" id="KW-1185">Reference proteome</keyword>
<protein>
    <recommendedName>
        <fullName evidence="4">Pilus assembly protein</fullName>
    </recommendedName>
</protein>
<keyword evidence="1" id="KW-0472">Membrane</keyword>
<reference evidence="2 3" key="1">
    <citation type="submission" date="2020-08" db="EMBL/GenBank/DDBJ databases">
        <title>Genomic Encyclopedia of Type Strains, Phase IV (KMG-IV): sequencing the most valuable type-strain genomes for metagenomic binning, comparative biology and taxonomic classification.</title>
        <authorList>
            <person name="Goeker M."/>
        </authorList>
    </citation>
    <scope>NUCLEOTIDE SEQUENCE [LARGE SCALE GENOMIC DNA]</scope>
    <source>
        <strain evidence="2 3">DSM 27203</strain>
    </source>
</reference>
<feature type="transmembrane region" description="Helical" evidence="1">
    <location>
        <begin position="20"/>
        <end position="41"/>
    </location>
</feature>